<dbReference type="Gene3D" id="1.10.530.10">
    <property type="match status" value="1"/>
</dbReference>
<dbReference type="Gene3D" id="1.10.101.10">
    <property type="entry name" value="PGBD-like superfamily/PGBD"/>
    <property type="match status" value="1"/>
</dbReference>
<dbReference type="Pfam" id="PF01471">
    <property type="entry name" value="PG_binding_1"/>
    <property type="match status" value="1"/>
</dbReference>
<dbReference type="InterPro" id="IPR036365">
    <property type="entry name" value="PGBD-like_sf"/>
</dbReference>
<dbReference type="SUPFAM" id="SSF47090">
    <property type="entry name" value="PGBD-like"/>
    <property type="match status" value="1"/>
</dbReference>
<protein>
    <submittedName>
        <fullName evidence="2">Peptidoglycan-binding protein</fullName>
    </submittedName>
</protein>
<reference evidence="2 3" key="1">
    <citation type="submission" date="2018-10" db="EMBL/GenBank/DDBJ databases">
        <title>Effects of UV and annual dynamics of microbial communities in freshwater RAS systems.</title>
        <authorList>
            <person name="Bekkelund A.K."/>
            <person name="Hansen B.R."/>
            <person name="Stokken H."/>
            <person name="Eriksen B.F."/>
            <person name="Kashulin N.A."/>
        </authorList>
    </citation>
    <scope>NUCLEOTIDE SEQUENCE [LARGE SCALE GENOMIC DNA]</scope>
    <source>
        <strain evidence="2 3">BHSEK</strain>
    </source>
</reference>
<organism evidence="2 3">
    <name type="scientific">Janthinobacterium agaricidamnosum</name>
    <dbReference type="NCBI Taxonomy" id="55508"/>
    <lineage>
        <taxon>Bacteria</taxon>
        <taxon>Pseudomonadati</taxon>
        <taxon>Pseudomonadota</taxon>
        <taxon>Betaproteobacteria</taxon>
        <taxon>Burkholderiales</taxon>
        <taxon>Oxalobacteraceae</taxon>
        <taxon>Janthinobacterium</taxon>
    </lineage>
</organism>
<dbReference type="SUPFAM" id="SSF53955">
    <property type="entry name" value="Lysozyme-like"/>
    <property type="match status" value="1"/>
</dbReference>
<dbReference type="InterPro" id="IPR002477">
    <property type="entry name" value="Peptidoglycan-bd-like"/>
</dbReference>
<sequence>MKKCLLKINSSGSDVVALQLALAERGFNPGAQDGMFGQATAAAVVAFQESEGLLIDGEAGPRTLSLLDLCDNDDLPDVRTQVSVQVVSQMFPDTRIDNIKRYLPPVLDALGNHGLGDKIMVLAALATIRAETEAFLPVDEGISRYNTSPSSRRPYDLYDYKKSLGNQGPPDGDRFHGRGFIQLTGRDNYARYGTRLTPSQDLLNAPERANMPECAANILALFLSDKKIEIKQALLQHNFILARKQVNNGSNGLERFTSAYLVGEKLINNGFQ</sequence>
<proteinExistence type="predicted"/>
<evidence type="ECO:0000313" key="2">
    <source>
        <dbReference type="EMBL" id="AYM78519.1"/>
    </source>
</evidence>
<dbReference type="Proteomes" id="UP000279594">
    <property type="component" value="Chromosome"/>
</dbReference>
<dbReference type="InterPro" id="IPR036366">
    <property type="entry name" value="PGBDSf"/>
</dbReference>
<accession>A0A3G2EG96</accession>
<evidence type="ECO:0000313" key="3">
    <source>
        <dbReference type="Proteomes" id="UP000279594"/>
    </source>
</evidence>
<feature type="domain" description="Peptidoglycan binding-like" evidence="1">
    <location>
        <begin position="11"/>
        <end position="67"/>
    </location>
</feature>
<gene>
    <name evidence="2" type="ORF">D9M09_24010</name>
</gene>
<dbReference type="InterPro" id="IPR023346">
    <property type="entry name" value="Lysozyme-like_dom_sf"/>
</dbReference>
<keyword evidence="3" id="KW-1185">Reference proteome</keyword>
<dbReference type="AlphaFoldDB" id="A0A3G2EG96"/>
<dbReference type="RefSeq" id="WP_070290901.1">
    <property type="nucleotide sequence ID" value="NZ_CP033019.1"/>
</dbReference>
<evidence type="ECO:0000259" key="1">
    <source>
        <dbReference type="Pfam" id="PF01471"/>
    </source>
</evidence>
<name>A0A3G2EG96_9BURK</name>
<dbReference type="EMBL" id="CP033019">
    <property type="protein sequence ID" value="AYM78519.1"/>
    <property type="molecule type" value="Genomic_DNA"/>
</dbReference>